<evidence type="ECO:0000256" key="1">
    <source>
        <dbReference type="SAM" id="MobiDB-lite"/>
    </source>
</evidence>
<dbReference type="Pfam" id="PF14175">
    <property type="entry name" value="YaaC"/>
    <property type="match status" value="2"/>
</dbReference>
<accession>A0A1I7L100</accession>
<keyword evidence="3" id="KW-1185">Reference proteome</keyword>
<dbReference type="AlphaFoldDB" id="A0A1I7L100"/>
<proteinExistence type="predicted"/>
<dbReference type="EMBL" id="FPBV01000022">
    <property type="protein sequence ID" value="SFV03377.1"/>
    <property type="molecule type" value="Genomic_DNA"/>
</dbReference>
<evidence type="ECO:0000313" key="2">
    <source>
        <dbReference type="EMBL" id="SFV03377.1"/>
    </source>
</evidence>
<gene>
    <name evidence="2" type="ORF">SAMN05421543_12258</name>
</gene>
<feature type="compositionally biased region" description="Polar residues" evidence="1">
    <location>
        <begin position="260"/>
        <end position="281"/>
    </location>
</feature>
<sequence length="412" mass="45419">MIEPFQWTSEPLLRRFIARLHPDATPSQVYEMASKSGASASLGVTFLNVALRTDLCVMPLLAYYGWLHWVKAVLYALDPGYPPSSAVLQHGLSVRRQKRPVYRWLDESVHVYKEGALQSLCALIAPGYPLPGRWTVGELLGQLPGLGSVLSVLAPDRLRVYPLRFQRPSAPPQSNSWSVGAGSVPFSDSMSVSGATPWPPPCPANASVTDGSCWPPLEFAASPVSAWVPRVIASHRGATLEEWRASCAQRLSRVNPPSPVNSLSNAVPQVRTEPQSTSQDTAPGEPGTYTVPEHPVCQEVFQADGAEPDGWMVIPNPCPSHPWLREFRGNWYLMDGDGDPEWCIHYAILYSLAALCRYNAREWLDIVQWQNEQDATITRAYFSCYPPHRTVSALLQAACEMSEAAMSKRPGP</sequence>
<feature type="region of interest" description="Disordered" evidence="1">
    <location>
        <begin position="254"/>
        <end position="287"/>
    </location>
</feature>
<name>A0A1I7L100_9BACL</name>
<evidence type="ECO:0000313" key="3">
    <source>
        <dbReference type="Proteomes" id="UP000183508"/>
    </source>
</evidence>
<dbReference type="InterPro" id="IPR026988">
    <property type="entry name" value="YaaC-like"/>
</dbReference>
<protein>
    <submittedName>
        <fullName evidence="2">YaaC-like Protein</fullName>
    </submittedName>
</protein>
<organism evidence="2 3">
    <name type="scientific">Alicyclobacillus macrosporangiidus</name>
    <dbReference type="NCBI Taxonomy" id="392015"/>
    <lineage>
        <taxon>Bacteria</taxon>
        <taxon>Bacillati</taxon>
        <taxon>Bacillota</taxon>
        <taxon>Bacilli</taxon>
        <taxon>Bacillales</taxon>
        <taxon>Alicyclobacillaceae</taxon>
        <taxon>Alicyclobacillus</taxon>
    </lineage>
</organism>
<dbReference type="OrthoDB" id="2380109at2"/>
<reference evidence="3" key="1">
    <citation type="submission" date="2016-10" db="EMBL/GenBank/DDBJ databases">
        <authorList>
            <person name="Varghese N."/>
        </authorList>
    </citation>
    <scope>NUCLEOTIDE SEQUENCE [LARGE SCALE GENOMIC DNA]</scope>
    <source>
        <strain evidence="3">DSM 17980</strain>
    </source>
</reference>
<dbReference type="Proteomes" id="UP000183508">
    <property type="component" value="Unassembled WGS sequence"/>
</dbReference>
<dbReference type="STRING" id="392015.SAMN05421543_12258"/>